<feature type="compositionally biased region" description="Basic and acidic residues" evidence="2">
    <location>
        <begin position="1560"/>
        <end position="1576"/>
    </location>
</feature>
<keyword evidence="4" id="KW-1185">Reference proteome</keyword>
<feature type="region of interest" description="Disordered" evidence="2">
    <location>
        <begin position="147"/>
        <end position="320"/>
    </location>
</feature>
<dbReference type="Proteomes" id="UP000054558">
    <property type="component" value="Unassembled WGS sequence"/>
</dbReference>
<feature type="compositionally biased region" description="Pro residues" evidence="2">
    <location>
        <begin position="935"/>
        <end position="944"/>
    </location>
</feature>
<feature type="coiled-coil region" evidence="1">
    <location>
        <begin position="1056"/>
        <end position="1085"/>
    </location>
</feature>
<dbReference type="PANTHER" id="PTHR45920">
    <property type="entry name" value="FORMIN HOMOLOGY 2 DOMAIN CONTAINING, ISOFORM I"/>
    <property type="match status" value="1"/>
</dbReference>
<gene>
    <name evidence="3" type="ORF">KFL_001670130</name>
</gene>
<sequence>MELPREVADWLVACGALLHPETGPSRSTRNVTSSADVSTFVHLDDDAAARFETGIGTAALVRVLLQEKGLPEANLDGLRTASSPVAKLFNWNKLSPALAALGVPLDSETKSLILAGDVDAVGDILSVLHQMHGDVYADRIVSAQTLEETKENERGGTDGDLERAERRSGGADTGKELGKEYADTRGGPLDESRNERGESNANGRKGEVYGGQETEDYVINQLHNQSSRKPAQNGRSRKRDEEEDEEGESDAHGGEGNEYLEGKSTPPEERIDWSRLASTSGRPSSRLSDIEPRQERAAGGENTAKQREGASNEPESGAGAGGMEVLARLASDSFAVSLLDAATRLAGGDFAEWIVRGGTENEKVLVWLEKVAESAGVIAAAAVAEPSDLTQVLSVVSTGMGFGSADVIFATCQALAGLARALPEDTCTDWFLSEAGPLQGLTDCWLTHRSSRSAGGLAELSSSFCGGMMRALFQDKLHEVLPEAAVYMDVTEAILGPLGKNHTSRKALAAAGVPGDLTAFALRHLGNGQEEGVKLAAMSLVTAVWARFPSQVEKDEDRCRLAISTLKRACRDASPTLQLAAHGALFRLLDGFIAAGSAFAPRVYKALLFSFFEHFSRPDLHASVVSNLSHVLTRHPTVPVGPMLEPLARHVALHGFSPLDTDFFLVLARHRHVDAKQAAQLVSMLGHIVLHSPRYAPDVLPALTGVLSRFPEPGPAAEALALFCKEGFEALVGFLLRPQDSPTHPPVTEVLPPVLIQIARTGYPHLIACLQERAAAARADFCARARSAAAHPVLEKLVAALEASQAGPSANPPANPTVLKPQTGGFVVNEGARKNVPSWGPGRLLLKMADEATEESPAETPRTERVNKPNRTDGVNRHLKAPGSLARGEEPKQAPQAKRGVLPELRKSGARSPLESSKAQGDVSTTLGHRSKQPPGQPLSPKPLPGALSPKPATWQKERTVGDVSATSPGLGSSLAKRNLLDPASPNHSVNDNPGTLAPLKDSLSRPGQSPVTKKFVFGRTIIVKSDDVDDRGFWASGESNAASPVHPPGWWAERRKIEIEKIKKARAEKAAQEQEEHDKQLAEEIRLKALLRRKRMMERRNRDPAEGHEGDTSADGATSSRRAGRTRARLKPLESGSEAPGRRRSKTERNRNSRERKSRAKRDEVDQVLDDIIGVVSAESEVEERGLRARARAERKQSRFVQAQSSTEVRGRDRRTPREERNGGSGTERDEMKRKEDRSRRERSRAVESPASRHKDTSSSPRRGREDSSASPDRHRKGPVDSPGRGADRNRNPNPNHTHNLPNLTSPGSVPRFMSPLGKPPNPPNPGSAAASPKPRPPKPQNHQGGTPTATKLAEKALRLPRLVAPSGTSTPRSMGGGSEAGTATPGGGPQAEHPAAKALRIRREKQRLAEEAAKKQAEEEERQRRKRFEAHAVRLRDEAKRYQEQKAAREKAKLDAERKAREDKVRQEKEATERERKRREAEKDKVRAFRDAEREKEARRKEEEARKLHEEEHKRKEALKKYLEKRGTLGKDSSMAGTRSPSMASQKPGGYSPFNTVGRERDERGPRAKWERLPPRRVSGTGKAVDDTLSRLINDILY</sequence>
<feature type="compositionally biased region" description="Polar residues" evidence="2">
    <location>
        <begin position="221"/>
        <end position="234"/>
    </location>
</feature>
<feature type="compositionally biased region" description="Basic and acidic residues" evidence="2">
    <location>
        <begin position="1184"/>
        <end position="1198"/>
    </location>
</feature>
<feature type="compositionally biased region" description="Basic and acidic residues" evidence="2">
    <location>
        <begin position="861"/>
        <end position="876"/>
    </location>
</feature>
<reference evidence="3 4" key="1">
    <citation type="journal article" date="2014" name="Nat. Commun.">
        <title>Klebsormidium flaccidum genome reveals primary factors for plant terrestrial adaptation.</title>
        <authorList>
            <person name="Hori K."/>
            <person name="Maruyama F."/>
            <person name="Fujisawa T."/>
            <person name="Togashi T."/>
            <person name="Yamamoto N."/>
            <person name="Seo M."/>
            <person name="Sato S."/>
            <person name="Yamada T."/>
            <person name="Mori H."/>
            <person name="Tajima N."/>
            <person name="Moriyama T."/>
            <person name="Ikeuchi M."/>
            <person name="Watanabe M."/>
            <person name="Wada H."/>
            <person name="Kobayashi K."/>
            <person name="Saito M."/>
            <person name="Masuda T."/>
            <person name="Sasaki-Sekimoto Y."/>
            <person name="Mashiguchi K."/>
            <person name="Awai K."/>
            <person name="Shimojima M."/>
            <person name="Masuda S."/>
            <person name="Iwai M."/>
            <person name="Nobusawa T."/>
            <person name="Narise T."/>
            <person name="Kondo S."/>
            <person name="Saito H."/>
            <person name="Sato R."/>
            <person name="Murakawa M."/>
            <person name="Ihara Y."/>
            <person name="Oshima-Yamada Y."/>
            <person name="Ohtaka K."/>
            <person name="Satoh M."/>
            <person name="Sonobe K."/>
            <person name="Ishii M."/>
            <person name="Ohtani R."/>
            <person name="Kanamori-Sato M."/>
            <person name="Honoki R."/>
            <person name="Miyazaki D."/>
            <person name="Mochizuki H."/>
            <person name="Umetsu J."/>
            <person name="Higashi K."/>
            <person name="Shibata D."/>
            <person name="Kamiya Y."/>
            <person name="Sato N."/>
            <person name="Nakamura Y."/>
            <person name="Tabata S."/>
            <person name="Ida S."/>
            <person name="Kurokawa K."/>
            <person name="Ohta H."/>
        </authorList>
    </citation>
    <scope>NUCLEOTIDE SEQUENCE [LARGE SCALE GENOMIC DNA]</scope>
    <source>
        <strain evidence="3 4">NIES-2285</strain>
    </source>
</reference>
<feature type="compositionally biased region" description="Polar residues" evidence="2">
    <location>
        <begin position="276"/>
        <end position="287"/>
    </location>
</feature>
<evidence type="ECO:0000256" key="2">
    <source>
        <dbReference type="SAM" id="MobiDB-lite"/>
    </source>
</evidence>
<dbReference type="STRING" id="105231.A0A1Y1I1R3"/>
<feature type="compositionally biased region" description="Polar residues" evidence="2">
    <location>
        <begin position="1342"/>
        <end position="1351"/>
    </location>
</feature>
<dbReference type="PANTHER" id="PTHR45920:SF4">
    <property type="entry name" value="FORMIN HOMOLOGY 2 DOMAIN CONTAINING, ISOFORM I"/>
    <property type="match status" value="1"/>
</dbReference>
<feature type="compositionally biased region" description="Basic and acidic residues" evidence="2">
    <location>
        <begin position="1099"/>
        <end position="1112"/>
    </location>
</feature>
<dbReference type="OrthoDB" id="305343at2759"/>
<dbReference type="InterPro" id="IPR016024">
    <property type="entry name" value="ARM-type_fold"/>
</dbReference>
<dbReference type="OMA" id="YKTIVFM"/>
<feature type="region of interest" description="Disordered" evidence="2">
    <location>
        <begin position="1096"/>
        <end position="1584"/>
    </location>
</feature>
<organism evidence="3 4">
    <name type="scientific">Klebsormidium nitens</name>
    <name type="common">Green alga</name>
    <name type="synonym">Ulothrix nitens</name>
    <dbReference type="NCBI Taxonomy" id="105231"/>
    <lineage>
        <taxon>Eukaryota</taxon>
        <taxon>Viridiplantae</taxon>
        <taxon>Streptophyta</taxon>
        <taxon>Klebsormidiophyceae</taxon>
        <taxon>Klebsormidiales</taxon>
        <taxon>Klebsormidiaceae</taxon>
        <taxon>Klebsormidium</taxon>
    </lineage>
</organism>
<feature type="compositionally biased region" description="Polar residues" evidence="2">
    <location>
        <begin position="1537"/>
        <end position="1547"/>
    </location>
</feature>
<feature type="compositionally biased region" description="Basic and acidic residues" evidence="2">
    <location>
        <begin position="1148"/>
        <end position="1166"/>
    </location>
</feature>
<evidence type="ECO:0000256" key="1">
    <source>
        <dbReference type="SAM" id="Coils"/>
    </source>
</evidence>
<feature type="compositionally biased region" description="Basic and acidic residues" evidence="2">
    <location>
        <begin position="288"/>
        <end position="310"/>
    </location>
</feature>
<feature type="compositionally biased region" description="Gly residues" evidence="2">
    <location>
        <begin position="1376"/>
        <end position="1391"/>
    </location>
</feature>
<feature type="region of interest" description="Disordered" evidence="2">
    <location>
        <begin position="850"/>
        <end position="1012"/>
    </location>
</feature>
<name>A0A1Y1I1R3_KLENI</name>
<evidence type="ECO:0000313" key="3">
    <source>
        <dbReference type="EMBL" id="GAQ83902.1"/>
    </source>
</evidence>
<feature type="compositionally biased region" description="Basic and acidic residues" evidence="2">
    <location>
        <begin position="1210"/>
        <end position="1269"/>
    </location>
</feature>
<dbReference type="EMBL" id="DF237116">
    <property type="protein sequence ID" value="GAQ83902.1"/>
    <property type="molecule type" value="Genomic_DNA"/>
</dbReference>
<feature type="compositionally biased region" description="Basic and acidic residues" evidence="2">
    <location>
        <begin position="1408"/>
        <end position="1531"/>
    </location>
</feature>
<feature type="compositionally biased region" description="Basic and acidic residues" evidence="2">
    <location>
        <begin position="147"/>
        <end position="198"/>
    </location>
</feature>
<evidence type="ECO:0000313" key="4">
    <source>
        <dbReference type="Proteomes" id="UP000054558"/>
    </source>
</evidence>
<accession>A0A1Y1I1R3</accession>
<keyword evidence="1" id="KW-0175">Coiled coil</keyword>
<protein>
    <submittedName>
        <fullName evidence="3">Uncharacterized protein</fullName>
    </submittedName>
</protein>
<feature type="compositionally biased region" description="Polar residues" evidence="2">
    <location>
        <begin position="914"/>
        <end position="928"/>
    </location>
</feature>
<feature type="compositionally biased region" description="Low complexity" evidence="2">
    <location>
        <begin position="1293"/>
        <end position="1306"/>
    </location>
</feature>
<dbReference type="SUPFAM" id="SSF48371">
    <property type="entry name" value="ARM repeat"/>
    <property type="match status" value="1"/>
</dbReference>
<proteinExistence type="predicted"/>